<organism evidence="2 3">
    <name type="scientific">Mycobacterium angelicum</name>
    <dbReference type="NCBI Taxonomy" id="470074"/>
    <lineage>
        <taxon>Bacteria</taxon>
        <taxon>Bacillati</taxon>
        <taxon>Actinomycetota</taxon>
        <taxon>Actinomycetes</taxon>
        <taxon>Mycobacteriales</taxon>
        <taxon>Mycobacteriaceae</taxon>
        <taxon>Mycobacterium</taxon>
    </lineage>
</organism>
<dbReference type="PANTHER" id="PTHR37809:SF1">
    <property type="entry name" value="RIBOSOMAL PROTEIN S12 METHYLTHIOTRANSFERASE ACCESSORY FACTOR YCAO"/>
    <property type="match status" value="1"/>
</dbReference>
<dbReference type="InterPro" id="IPR003776">
    <property type="entry name" value="YcaO-like_dom"/>
</dbReference>
<name>A0A1W9ZTP6_MYCAN</name>
<gene>
    <name evidence="2" type="ORF">BST12_13870</name>
</gene>
<dbReference type="Proteomes" id="UP000192284">
    <property type="component" value="Unassembled WGS sequence"/>
</dbReference>
<dbReference type="AlphaFoldDB" id="A0A1W9ZTP6"/>
<feature type="domain" description="YcaO" evidence="1">
    <location>
        <begin position="64"/>
        <end position="412"/>
    </location>
</feature>
<reference evidence="2 3" key="1">
    <citation type="submission" date="2017-02" db="EMBL/GenBank/DDBJ databases">
        <title>The new phylogeny of genus Mycobacterium.</title>
        <authorList>
            <person name="Tortoli E."/>
            <person name="Trovato A."/>
            <person name="Cirillo D.M."/>
        </authorList>
    </citation>
    <scope>NUCLEOTIDE SEQUENCE [LARGE SCALE GENOMIC DNA]</scope>
    <source>
        <strain evidence="2 3">DSM 45057</strain>
    </source>
</reference>
<dbReference type="PROSITE" id="PS51664">
    <property type="entry name" value="YCAO"/>
    <property type="match status" value="1"/>
</dbReference>
<proteinExistence type="predicted"/>
<dbReference type="PANTHER" id="PTHR37809">
    <property type="entry name" value="RIBOSOMAL PROTEIN S12 METHYLTHIOTRANSFERASE ACCESSORY FACTOR YCAO"/>
    <property type="match status" value="1"/>
</dbReference>
<dbReference type="Gene3D" id="3.30.1330.230">
    <property type="match status" value="1"/>
</dbReference>
<accession>A0A1W9ZTP6</accession>
<protein>
    <recommendedName>
        <fullName evidence="1">YcaO domain-containing protein</fullName>
    </recommendedName>
</protein>
<keyword evidence="3" id="KW-1185">Reference proteome</keyword>
<dbReference type="Pfam" id="PF02624">
    <property type="entry name" value="YcaO"/>
    <property type="match status" value="1"/>
</dbReference>
<sequence length="412" mass="44582">MTTMQSTAVQRGEREYSLADAAHRALSAISELGFTVQLDYYGGDPTVWRCQLFDGAQPAPGGSGYGKGAVDTARVGAHYEALEHFLTQQHRPETVQLRRCAQVVESPLGTESYAALLAMQPDQLIACRIYHELGGTNTLAVPLFLSNVLWADDAAAPLRAEVGDTTDYTSLIRYSSNNGSAIGGSLAEAAVHSLNEVIERDAVSLFLAHTFLATPPARPAFLAPETLPDDLRALLEAVQQRVSRKVWLVDITTDLGVPATLAYAAGLPGCSRRGYGASLSRHYSIYRALTELLEGELTDDRAEERRRAVEWLADYPALQACAAFELPSPTTSSDFVPYVDTEVPPSPAQHLSCLVDKLAEQGYSAYLNEFHTSANGVTTVHIHVPELERFNMIADGPSAVVPGRRALRALQG</sequence>
<evidence type="ECO:0000313" key="2">
    <source>
        <dbReference type="EMBL" id="ORA21157.1"/>
    </source>
</evidence>
<evidence type="ECO:0000313" key="3">
    <source>
        <dbReference type="Proteomes" id="UP000192284"/>
    </source>
</evidence>
<dbReference type="EMBL" id="MVHE01000018">
    <property type="protein sequence ID" value="ORA21157.1"/>
    <property type="molecule type" value="Genomic_DNA"/>
</dbReference>
<evidence type="ECO:0000259" key="1">
    <source>
        <dbReference type="PROSITE" id="PS51664"/>
    </source>
</evidence>
<comment type="caution">
    <text evidence="2">The sequence shown here is derived from an EMBL/GenBank/DDBJ whole genome shotgun (WGS) entry which is preliminary data.</text>
</comment>